<keyword evidence="2" id="KW-1185">Reference proteome</keyword>
<evidence type="ECO:0000313" key="2">
    <source>
        <dbReference type="Proteomes" id="UP000031364"/>
    </source>
</evidence>
<evidence type="ECO:0000313" key="1">
    <source>
        <dbReference type="EMBL" id="KIA63431.1"/>
    </source>
</evidence>
<comment type="caution">
    <text evidence="1">The sequence shown here is derived from an EMBL/GenBank/DDBJ whole genome shotgun (WGS) entry which is preliminary data.</text>
</comment>
<accession>A0ABR4ZDV9</accession>
<organism evidence="1 2">
    <name type="scientific">Nocardia vulneris</name>
    <dbReference type="NCBI Taxonomy" id="1141657"/>
    <lineage>
        <taxon>Bacteria</taxon>
        <taxon>Bacillati</taxon>
        <taxon>Actinomycetota</taxon>
        <taxon>Actinomycetes</taxon>
        <taxon>Mycobacteriales</taxon>
        <taxon>Nocardiaceae</taxon>
        <taxon>Nocardia</taxon>
    </lineage>
</organism>
<dbReference type="RefSeq" id="WP_043672463.1">
    <property type="nucleotide sequence ID" value="NZ_BDCI01000001.1"/>
</dbReference>
<sequence>MTASNFAQLTRAQLAVLVPELLLCGHLIDRSGMAHTIAAFGKDGMTAVAIEEWQLASPVYTRRMQRALGFVGDDVPTIFKGLQLDIGAPPQFMDFRFRVADGAHGEFWLDHCGALMDVEPLGPDFVVAMCHDIEDPTFDATALATNPHARVRPIHRPPRRPADRKPMCAWTVTIDTAHTPPPIPPHAELVAGSAAARLALAEIDPDEQGRSDYAGPLLSDLRFADFSKSALVRLAEEVCLQHHLLTLGFMIAVRSRLDPAAATALCCKQFAGIAGLTAERLRLALDLGDDDAALAAVLRLHPAWNPLAYTGVRVAHTESGVRLVLPRSSAAVSDGAWPALIDAEHLAAVEAIARGVNPRYVARAADSTADALVVEFSRAEHPFRESTEVAVTRISTGAAFVFAERGTPLPLTVVSPVSRE</sequence>
<proteinExistence type="predicted"/>
<reference evidence="1 2" key="1">
    <citation type="journal article" date="2014" name="Int. J. Syst. Evol. Microbiol.">
        <title>Nocardia vulneris sp. nov., isolated from wounds of human patients in North America.</title>
        <authorList>
            <person name="Lasker B.A."/>
            <person name="Bell M."/>
            <person name="Klenk H.P."/>
            <person name="Sproer C."/>
            <person name="Schumann C."/>
            <person name="Schumann P."/>
            <person name="Brown J.M."/>
        </authorList>
    </citation>
    <scope>NUCLEOTIDE SEQUENCE [LARGE SCALE GENOMIC DNA]</scope>
    <source>
        <strain evidence="1 2">W9851</strain>
    </source>
</reference>
<protein>
    <submittedName>
        <fullName evidence="1">Uncharacterized protein</fullName>
    </submittedName>
</protein>
<dbReference type="Proteomes" id="UP000031364">
    <property type="component" value="Unassembled WGS sequence"/>
</dbReference>
<gene>
    <name evidence="1" type="ORF">FG87_19090</name>
</gene>
<dbReference type="EMBL" id="JNFP01000021">
    <property type="protein sequence ID" value="KIA63431.1"/>
    <property type="molecule type" value="Genomic_DNA"/>
</dbReference>
<name>A0ABR4ZDV9_9NOCA</name>